<name>A0A937X4B5_9BACT</name>
<sequence length="356" mass="36109">MKALLRALALLTVAILGGCFLWPFGAPPIELQRVASSLRLPIATTRLPDAHGVIRFIIEWPTGPGTDLRGYQTQLIPDSTSRIDLSIKAGTTTVATASVVRNQGEATKSVTVGVPRGNNYSVIADAFAGGSGPIARGAAAGVNVRAGQSTDVSLIMLSLFTPAITGFDNNIGAVGSTIRISGLNLRPTWSAAPIVTLEGAAGASVSANVTASATDSITFTIPANAACGRVEVKADGVRSFSTSNIWVAGSLALTSSQAVGDTNAANSSIRDLLFDDVITFSASHSFALAAGRLASDYGVVPLPTWPVSGPGGTFSAASGYASDYTAPATIGDVNVAFTLGATSSATMAARVHELGA</sequence>
<reference evidence="1 2" key="1">
    <citation type="submission" date="2019-03" db="EMBL/GenBank/DDBJ databases">
        <title>Lake Tanganyika Metagenome-Assembled Genomes (MAGs).</title>
        <authorList>
            <person name="Tran P."/>
        </authorList>
    </citation>
    <scope>NUCLEOTIDE SEQUENCE [LARGE SCALE GENOMIC DNA]</scope>
    <source>
        <strain evidence="1">K_DeepCast_65m_m2_236</strain>
    </source>
</reference>
<protein>
    <recommendedName>
        <fullName evidence="3">IPT/TIG domain-containing protein</fullName>
    </recommendedName>
</protein>
<dbReference type="PROSITE" id="PS51257">
    <property type="entry name" value="PROKAR_LIPOPROTEIN"/>
    <property type="match status" value="1"/>
</dbReference>
<comment type="caution">
    <text evidence="1">The sequence shown here is derived from an EMBL/GenBank/DDBJ whole genome shotgun (WGS) entry which is preliminary data.</text>
</comment>
<evidence type="ECO:0000313" key="2">
    <source>
        <dbReference type="Proteomes" id="UP000703893"/>
    </source>
</evidence>
<dbReference type="Proteomes" id="UP000703893">
    <property type="component" value="Unassembled WGS sequence"/>
</dbReference>
<evidence type="ECO:0000313" key="1">
    <source>
        <dbReference type="EMBL" id="MBM3274120.1"/>
    </source>
</evidence>
<organism evidence="1 2">
    <name type="scientific">Candidatus Tanganyikabacteria bacterium</name>
    <dbReference type="NCBI Taxonomy" id="2961651"/>
    <lineage>
        <taxon>Bacteria</taxon>
        <taxon>Bacillati</taxon>
        <taxon>Candidatus Sericytochromatia</taxon>
        <taxon>Candidatus Tanganyikabacteria</taxon>
    </lineage>
</organism>
<dbReference type="Gene3D" id="2.60.40.10">
    <property type="entry name" value="Immunoglobulins"/>
    <property type="match status" value="1"/>
</dbReference>
<gene>
    <name evidence="1" type="ORF">FJZ00_03135</name>
</gene>
<feature type="non-terminal residue" evidence="1">
    <location>
        <position position="356"/>
    </location>
</feature>
<dbReference type="AlphaFoldDB" id="A0A937X4B5"/>
<proteinExistence type="predicted"/>
<dbReference type="EMBL" id="VGJX01000126">
    <property type="protein sequence ID" value="MBM3274120.1"/>
    <property type="molecule type" value="Genomic_DNA"/>
</dbReference>
<dbReference type="InterPro" id="IPR014756">
    <property type="entry name" value="Ig_E-set"/>
</dbReference>
<accession>A0A937X4B5</accession>
<dbReference type="SUPFAM" id="SSF81296">
    <property type="entry name" value="E set domains"/>
    <property type="match status" value="1"/>
</dbReference>
<evidence type="ECO:0008006" key="3">
    <source>
        <dbReference type="Google" id="ProtNLM"/>
    </source>
</evidence>
<dbReference type="InterPro" id="IPR013783">
    <property type="entry name" value="Ig-like_fold"/>
</dbReference>